<name>A0ABW8AJ22_9ACTN</name>
<dbReference type="EMBL" id="JBITLV010000001">
    <property type="protein sequence ID" value="MFI7586365.1"/>
    <property type="molecule type" value="Genomic_DNA"/>
</dbReference>
<organism evidence="5 6">
    <name type="scientific">Spongisporangium articulatum</name>
    <dbReference type="NCBI Taxonomy" id="3362603"/>
    <lineage>
        <taxon>Bacteria</taxon>
        <taxon>Bacillati</taxon>
        <taxon>Actinomycetota</taxon>
        <taxon>Actinomycetes</taxon>
        <taxon>Kineosporiales</taxon>
        <taxon>Kineosporiaceae</taxon>
        <taxon>Spongisporangium</taxon>
    </lineage>
</organism>
<dbReference type="SMART" id="SM00191">
    <property type="entry name" value="Int_alpha"/>
    <property type="match status" value="6"/>
</dbReference>
<proteinExistence type="predicted"/>
<dbReference type="Gene3D" id="2.130.10.130">
    <property type="entry name" value="Integrin alpha, N-terminal"/>
    <property type="match status" value="3"/>
</dbReference>
<reference evidence="5 6" key="1">
    <citation type="submission" date="2024-10" db="EMBL/GenBank/DDBJ databases">
        <title>The Natural Products Discovery Center: Release of the First 8490 Sequenced Strains for Exploring Actinobacteria Biosynthetic Diversity.</title>
        <authorList>
            <person name="Kalkreuter E."/>
            <person name="Kautsar S.A."/>
            <person name="Yang D."/>
            <person name="Bader C.D."/>
            <person name="Teijaro C.N."/>
            <person name="Fluegel L."/>
            <person name="Davis C.M."/>
            <person name="Simpson J.R."/>
            <person name="Lauterbach L."/>
            <person name="Steele A.D."/>
            <person name="Gui C."/>
            <person name="Meng S."/>
            <person name="Li G."/>
            <person name="Viehrig K."/>
            <person name="Ye F."/>
            <person name="Su P."/>
            <person name="Kiefer A.F."/>
            <person name="Nichols A."/>
            <person name="Cepeda A.J."/>
            <person name="Yan W."/>
            <person name="Fan B."/>
            <person name="Jiang Y."/>
            <person name="Adhikari A."/>
            <person name="Zheng C.-J."/>
            <person name="Schuster L."/>
            <person name="Cowan T.M."/>
            <person name="Smanski M.J."/>
            <person name="Chevrette M.G."/>
            <person name="De Carvalho L.P.S."/>
            <person name="Shen B."/>
        </authorList>
    </citation>
    <scope>NUCLEOTIDE SEQUENCE [LARGE SCALE GENOMIC DNA]</scope>
    <source>
        <strain evidence="5 6">NPDC049639</strain>
    </source>
</reference>
<accession>A0ABW8AJ22</accession>
<keyword evidence="3" id="KW-0325">Glycoprotein</keyword>
<evidence type="ECO:0000256" key="4">
    <source>
        <dbReference type="SAM" id="SignalP"/>
    </source>
</evidence>
<protein>
    <recommendedName>
        <fullName evidence="7">FG-GAP repeat protein</fullName>
    </recommendedName>
</protein>
<dbReference type="InterPro" id="IPR013519">
    <property type="entry name" value="Int_alpha_beta-p"/>
</dbReference>
<comment type="caution">
    <text evidence="5">The sequence shown here is derived from an EMBL/GenBank/DDBJ whole genome shotgun (WGS) entry which is preliminary data.</text>
</comment>
<evidence type="ECO:0000313" key="5">
    <source>
        <dbReference type="EMBL" id="MFI7586365.1"/>
    </source>
</evidence>
<dbReference type="PANTHER" id="PTHR36220:SF1">
    <property type="entry name" value="GAMMA TUBULIN COMPLEX COMPONENT C-TERMINAL DOMAIN-CONTAINING PROTEIN"/>
    <property type="match status" value="1"/>
</dbReference>
<evidence type="ECO:0000256" key="1">
    <source>
        <dbReference type="ARBA" id="ARBA00022729"/>
    </source>
</evidence>
<keyword evidence="2" id="KW-0677">Repeat</keyword>
<dbReference type="InterPro" id="IPR028994">
    <property type="entry name" value="Integrin_alpha_N"/>
</dbReference>
<feature type="signal peptide" evidence="4">
    <location>
        <begin position="1"/>
        <end position="20"/>
    </location>
</feature>
<dbReference type="Proteomes" id="UP001612915">
    <property type="component" value="Unassembled WGS sequence"/>
</dbReference>
<sequence>MTAVALVIGGLGVAAGPAAAAACDPTIPEVGSLDGGGGPDVPVGMPDLDELDVNYSAADQRNLKRADLTALNIPARFGAAMTTIDTDRDGCSELIVGAPGETAEGERGAFVVLKGSDTGLTTAGAVLETAPTAGDGFGATLASASRYIAAQPWTDSTVDLWVGAPNRTVRGVVGAGAVDHYVFDNTGSLSLLGTLTAYSLGGKLYKGAHFGAALNARGINTVAIGAPGDTVGGHGNAGSVWQFRLTDGGFPTQVKHWTQNSKGFPGAAETGDRFGYSLAGATTLLVGTPYEDIGKATNTGMVTAITASGKVTNYTQDSPGVPGADETGDHFGAALTTGTWLSCQEVSTVAVGVPGENIGSTKDAGSVVLMPSKGCAGALLTQGRGKPLGGLAETGDAVGSALTVLRGRDDFDEDVRDRLVIGAPGESVGSAAGAGVVAVRGDHTVTTYTYAGSSSPHRKYGAVLAVPGGGYMYSN</sequence>
<feature type="chain" id="PRO_5045223523" description="FG-GAP repeat protein" evidence="4">
    <location>
        <begin position="21"/>
        <end position="475"/>
    </location>
</feature>
<gene>
    <name evidence="5" type="ORF">ACIB24_04760</name>
</gene>
<dbReference type="InterPro" id="IPR013517">
    <property type="entry name" value="FG-GAP"/>
</dbReference>
<evidence type="ECO:0000256" key="2">
    <source>
        <dbReference type="ARBA" id="ARBA00022737"/>
    </source>
</evidence>
<dbReference type="Pfam" id="PF01839">
    <property type="entry name" value="FG-GAP"/>
    <property type="match status" value="1"/>
</dbReference>
<keyword evidence="6" id="KW-1185">Reference proteome</keyword>
<evidence type="ECO:0008006" key="7">
    <source>
        <dbReference type="Google" id="ProtNLM"/>
    </source>
</evidence>
<evidence type="ECO:0000313" key="6">
    <source>
        <dbReference type="Proteomes" id="UP001612915"/>
    </source>
</evidence>
<dbReference type="PANTHER" id="PTHR36220">
    <property type="entry name" value="UNNAMED PRODUCT"/>
    <property type="match status" value="1"/>
</dbReference>
<keyword evidence="1 4" id="KW-0732">Signal</keyword>
<evidence type="ECO:0000256" key="3">
    <source>
        <dbReference type="ARBA" id="ARBA00023180"/>
    </source>
</evidence>
<dbReference type="SUPFAM" id="SSF69318">
    <property type="entry name" value="Integrin alpha N-terminal domain"/>
    <property type="match status" value="1"/>
</dbReference>
<dbReference type="RefSeq" id="WP_398275889.1">
    <property type="nucleotide sequence ID" value="NZ_JBITLV010000001.1"/>
</dbReference>